<evidence type="ECO:0000313" key="1">
    <source>
        <dbReference type="EMBL" id="STY97126.1"/>
    </source>
</evidence>
<dbReference type="Proteomes" id="UP000255230">
    <property type="component" value="Unassembled WGS sequence"/>
</dbReference>
<proteinExistence type="predicted"/>
<reference evidence="1 2" key="1">
    <citation type="submission" date="2018-06" db="EMBL/GenBank/DDBJ databases">
        <authorList>
            <consortium name="Pathogen Informatics"/>
            <person name="Doyle S."/>
        </authorList>
    </citation>
    <scope>NUCLEOTIDE SEQUENCE [LARGE SCALE GENOMIC DNA]</scope>
    <source>
        <strain evidence="1 2">NCTC10465</strain>
    </source>
</reference>
<dbReference type="GeneID" id="51980158"/>
<dbReference type="EMBL" id="UGPY01000001">
    <property type="protein sequence ID" value="STY97126.1"/>
    <property type="molecule type" value="Genomic_DNA"/>
</dbReference>
<dbReference type="RefSeq" id="WP_167541433.1">
    <property type="nucleotide sequence ID" value="NZ_CALTVS010000036.1"/>
</dbReference>
<organism evidence="1 2">
    <name type="scientific">Faucicola osloensis</name>
    <name type="common">Moraxella osloensis</name>
    <dbReference type="NCBI Taxonomy" id="34062"/>
    <lineage>
        <taxon>Bacteria</taxon>
        <taxon>Pseudomonadati</taxon>
        <taxon>Pseudomonadota</taxon>
        <taxon>Gammaproteobacteria</taxon>
        <taxon>Moraxellales</taxon>
        <taxon>Moraxellaceae</taxon>
        <taxon>Faucicola</taxon>
    </lineage>
</organism>
<dbReference type="AlphaFoldDB" id="A0A378Q9E3"/>
<name>A0A378Q9E3_FAUOS</name>
<keyword evidence="2" id="KW-1185">Reference proteome</keyword>
<protein>
    <submittedName>
        <fullName evidence="1">Uncharacterized protein</fullName>
    </submittedName>
</protein>
<gene>
    <name evidence="1" type="ORF">NCTC10465_00901</name>
</gene>
<sequence length="51" mass="5607">MSNQTTQTNPKTNVQPVAMDLKGDAGKRVILNTAKRIMKTHAKEIKALADK</sequence>
<evidence type="ECO:0000313" key="2">
    <source>
        <dbReference type="Proteomes" id="UP000255230"/>
    </source>
</evidence>
<accession>A0A378Q9E3</accession>